<dbReference type="RefSeq" id="WP_122254264.1">
    <property type="nucleotide sequence ID" value="NZ_RDQL01000011.1"/>
</dbReference>
<reference evidence="2 3" key="1">
    <citation type="submission" date="2018-10" db="EMBL/GenBank/DDBJ databases">
        <title>Comamonadaceae CDC group NO-1 genome sequencing and assembly.</title>
        <authorList>
            <person name="Bernier A.-M."/>
            <person name="Bernard K."/>
        </authorList>
    </citation>
    <scope>NUCLEOTIDE SEQUENCE [LARGE SCALE GENOMIC DNA]</scope>
    <source>
        <strain evidence="2 3">NML161473</strain>
    </source>
</reference>
<comment type="caution">
    <text evidence="2">The sequence shown here is derived from an EMBL/GenBank/DDBJ whole genome shotgun (WGS) entry which is preliminary data.</text>
</comment>
<protein>
    <recommendedName>
        <fullName evidence="4">Delta-60 repeat protein</fullName>
    </recommendedName>
</protein>
<dbReference type="Pfam" id="PF17164">
    <property type="entry name" value="DUF5122"/>
    <property type="match status" value="3"/>
</dbReference>
<dbReference type="Gene3D" id="2.80.10.50">
    <property type="match status" value="3"/>
</dbReference>
<evidence type="ECO:0000256" key="1">
    <source>
        <dbReference type="SAM" id="SignalP"/>
    </source>
</evidence>
<dbReference type="NCBIfam" id="TIGR02608">
    <property type="entry name" value="delta_60_rpt"/>
    <property type="match status" value="6"/>
</dbReference>
<dbReference type="EMBL" id="RDQL01000011">
    <property type="protein sequence ID" value="RMW98667.1"/>
    <property type="molecule type" value="Genomic_DNA"/>
</dbReference>
<gene>
    <name evidence="2" type="ORF">EBQ25_08860</name>
</gene>
<keyword evidence="3" id="KW-1185">Reference proteome</keyword>
<sequence>MPIRSLAASLRRPLGLLPLSALLCCALTACGGGDGKPAPNATQALTADTTYGTQGQATLLLSAPGEPKAGISAAQLQPDGKLLLAGWRELPPPMDQGAGSPFNRLPMQAVVWRLHADGSLDTSFGNGGHIALHLRSHTTMTHLRWTADGILLALTLAEPCTPVALGFCIDATGTPTYPQAALVRLKADGTLDTGFGSAGIASVPYGWPSALAVQPDGRILWLNSASHPRGGIWRWNLQRYTPSGAVDASFNQGQPRASQCESNAAALALLPDGRILAGGDRRAHLASPTHSPGVCLEALLPDGQRDPSFANGQPLWLHAGANTDLQTLDVNRNGHITLTTRLLDGAQTCSFGISRLTASGALDKSFGDGGATRLPMTSKATGKDHFCALDATLHTADGHTVLAGRRWAQGHTPDASVWARLTPEGQPDGAFAPAGMHTSPGFAPRYLLQETSGRWLAIRTHLGADGSVQAHITRLQGEAG</sequence>
<feature type="signal peptide" evidence="1">
    <location>
        <begin position="1"/>
        <end position="31"/>
    </location>
</feature>
<dbReference type="SUPFAM" id="SSF63829">
    <property type="entry name" value="Calcium-dependent phosphotriesterase"/>
    <property type="match status" value="1"/>
</dbReference>
<name>A0A3M6Q673_9BURK</name>
<dbReference type="PROSITE" id="PS51257">
    <property type="entry name" value="PROKAR_LIPOPROTEIN"/>
    <property type="match status" value="1"/>
</dbReference>
<proteinExistence type="predicted"/>
<dbReference type="AlphaFoldDB" id="A0A3M6Q673"/>
<evidence type="ECO:0008006" key="4">
    <source>
        <dbReference type="Google" id="ProtNLM"/>
    </source>
</evidence>
<dbReference type="InterPro" id="IPR013431">
    <property type="entry name" value="Delta_60_rpt"/>
</dbReference>
<organism evidence="2 3">
    <name type="scientific">Allofranklinella schreckenbergeri</name>
    <dbReference type="NCBI Taxonomy" id="1076744"/>
    <lineage>
        <taxon>Bacteria</taxon>
        <taxon>Pseudomonadati</taxon>
        <taxon>Pseudomonadota</taxon>
        <taxon>Betaproteobacteria</taxon>
        <taxon>Burkholderiales</taxon>
        <taxon>Comamonadaceae</taxon>
        <taxon>Allofranklinella</taxon>
    </lineage>
</organism>
<accession>A0A3M6Q673</accession>
<feature type="chain" id="PRO_5018174306" description="Delta-60 repeat protein" evidence="1">
    <location>
        <begin position="32"/>
        <end position="480"/>
    </location>
</feature>
<keyword evidence="1" id="KW-0732">Signal</keyword>
<evidence type="ECO:0000313" key="3">
    <source>
        <dbReference type="Proteomes" id="UP000267035"/>
    </source>
</evidence>
<dbReference type="Proteomes" id="UP000267035">
    <property type="component" value="Unassembled WGS sequence"/>
</dbReference>
<evidence type="ECO:0000313" key="2">
    <source>
        <dbReference type="EMBL" id="RMW98667.1"/>
    </source>
</evidence>